<feature type="region of interest" description="Disordered" evidence="4">
    <location>
        <begin position="1"/>
        <end position="41"/>
    </location>
</feature>
<feature type="domain" description="HTH lacI-type" evidence="5">
    <location>
        <begin position="38"/>
        <end position="94"/>
    </location>
</feature>
<dbReference type="PANTHER" id="PTHR30146:SF138">
    <property type="entry name" value="TRANSCRIPTIONAL REGULATORY PROTEIN"/>
    <property type="match status" value="1"/>
</dbReference>
<name>A0A918QDX0_9ACTN</name>
<dbReference type="InterPro" id="IPR010982">
    <property type="entry name" value="Lambda_DNA-bd_dom_sf"/>
</dbReference>
<dbReference type="Gene3D" id="3.40.50.2300">
    <property type="match status" value="2"/>
</dbReference>
<evidence type="ECO:0000259" key="5">
    <source>
        <dbReference type="PROSITE" id="PS50932"/>
    </source>
</evidence>
<comment type="caution">
    <text evidence="6">The sequence shown here is derived from an EMBL/GenBank/DDBJ whole genome shotgun (WGS) entry which is preliminary data.</text>
</comment>
<organism evidence="6 7">
    <name type="scientific">Streptomyces inusitatus</name>
    <dbReference type="NCBI Taxonomy" id="68221"/>
    <lineage>
        <taxon>Bacteria</taxon>
        <taxon>Bacillati</taxon>
        <taxon>Actinomycetota</taxon>
        <taxon>Actinomycetes</taxon>
        <taxon>Kitasatosporales</taxon>
        <taxon>Streptomycetaceae</taxon>
        <taxon>Streptomyces</taxon>
    </lineage>
</organism>
<keyword evidence="1" id="KW-0805">Transcription regulation</keyword>
<dbReference type="Pfam" id="PF13377">
    <property type="entry name" value="Peripla_BP_3"/>
    <property type="match status" value="1"/>
</dbReference>
<feature type="compositionally biased region" description="Pro residues" evidence="4">
    <location>
        <begin position="373"/>
        <end position="382"/>
    </location>
</feature>
<evidence type="ECO:0000256" key="1">
    <source>
        <dbReference type="ARBA" id="ARBA00023015"/>
    </source>
</evidence>
<evidence type="ECO:0000313" key="7">
    <source>
        <dbReference type="Proteomes" id="UP000630936"/>
    </source>
</evidence>
<dbReference type="EMBL" id="BMWG01000012">
    <property type="protein sequence ID" value="GGZ41134.1"/>
    <property type="molecule type" value="Genomic_DNA"/>
</dbReference>
<dbReference type="PANTHER" id="PTHR30146">
    <property type="entry name" value="LACI-RELATED TRANSCRIPTIONAL REPRESSOR"/>
    <property type="match status" value="1"/>
</dbReference>
<evidence type="ECO:0000256" key="3">
    <source>
        <dbReference type="ARBA" id="ARBA00023163"/>
    </source>
</evidence>
<dbReference type="InterPro" id="IPR046335">
    <property type="entry name" value="LacI/GalR-like_sensor"/>
</dbReference>
<dbReference type="CDD" id="cd06267">
    <property type="entry name" value="PBP1_LacI_sugar_binding-like"/>
    <property type="match status" value="1"/>
</dbReference>
<evidence type="ECO:0000313" key="6">
    <source>
        <dbReference type="EMBL" id="GGZ41134.1"/>
    </source>
</evidence>
<dbReference type="PROSITE" id="PS50932">
    <property type="entry name" value="HTH_LACI_2"/>
    <property type="match status" value="1"/>
</dbReference>
<reference evidence="6" key="2">
    <citation type="submission" date="2020-09" db="EMBL/GenBank/DDBJ databases">
        <authorList>
            <person name="Sun Q."/>
            <person name="Ohkuma M."/>
        </authorList>
    </citation>
    <scope>NUCLEOTIDE SEQUENCE</scope>
    <source>
        <strain evidence="6">JCM 4988</strain>
    </source>
</reference>
<evidence type="ECO:0000256" key="4">
    <source>
        <dbReference type="SAM" id="MobiDB-lite"/>
    </source>
</evidence>
<protein>
    <submittedName>
        <fullName evidence="6">LacI family transcriptional regulator</fullName>
    </submittedName>
</protein>
<gene>
    <name evidence="6" type="ORF">GCM10010387_39210</name>
</gene>
<dbReference type="SMART" id="SM00354">
    <property type="entry name" value="HTH_LACI"/>
    <property type="match status" value="1"/>
</dbReference>
<dbReference type="SUPFAM" id="SSF47413">
    <property type="entry name" value="lambda repressor-like DNA-binding domains"/>
    <property type="match status" value="1"/>
</dbReference>
<reference evidence="6" key="1">
    <citation type="journal article" date="2014" name="Int. J. Syst. Evol. Microbiol.">
        <title>Complete genome sequence of Corynebacterium casei LMG S-19264T (=DSM 44701T), isolated from a smear-ripened cheese.</title>
        <authorList>
            <consortium name="US DOE Joint Genome Institute (JGI-PGF)"/>
            <person name="Walter F."/>
            <person name="Albersmeier A."/>
            <person name="Kalinowski J."/>
            <person name="Ruckert C."/>
        </authorList>
    </citation>
    <scope>NUCLEOTIDE SEQUENCE</scope>
    <source>
        <strain evidence="6">JCM 4988</strain>
    </source>
</reference>
<dbReference type="Pfam" id="PF00356">
    <property type="entry name" value="LacI"/>
    <property type="match status" value="1"/>
</dbReference>
<dbReference type="InterPro" id="IPR028082">
    <property type="entry name" value="Peripla_BP_I"/>
</dbReference>
<dbReference type="CDD" id="cd01392">
    <property type="entry name" value="HTH_LacI"/>
    <property type="match status" value="1"/>
</dbReference>
<sequence length="382" mass="39128">MADGQRPPAPGGGGPRHATAPEPEPAPPGDGVPPGARPTSRDVARAAGVSQATVSLVLGDKWRGRVSPGTADTVRDTARSLGYRPNLAARNLRLGHTRTALLVVPALTHEFFARVYTGAAAVAERHGFGVVVYPSPDGIGPAKDPFASARAALDGVIASSMATDALTALRASGLPLVMLDSDPEDRGAAARVNLAIADGVRQVAGHLLDLGHRRYLHLAPAIDSWTFEVRARALAAAVGAVPGASVRTVRGPFTVDAAREAAHRALTAPGPRPTAVVCDGDTLAAGVCKAARRLGLRVPEDLSVTGFDDLALATAVEPELTTVRLPAEQVGERGMHALLAVLDGRAPARDELPVQLVVRESTGPVPGAVPGSVPGPVPGSVR</sequence>
<feature type="compositionally biased region" description="Pro residues" evidence="4">
    <location>
        <begin position="22"/>
        <end position="31"/>
    </location>
</feature>
<dbReference type="Gene3D" id="1.10.260.40">
    <property type="entry name" value="lambda repressor-like DNA-binding domains"/>
    <property type="match status" value="1"/>
</dbReference>
<feature type="region of interest" description="Disordered" evidence="4">
    <location>
        <begin position="363"/>
        <end position="382"/>
    </location>
</feature>
<keyword evidence="3" id="KW-0804">Transcription</keyword>
<keyword evidence="2" id="KW-0238">DNA-binding</keyword>
<dbReference type="SUPFAM" id="SSF53822">
    <property type="entry name" value="Periplasmic binding protein-like I"/>
    <property type="match status" value="1"/>
</dbReference>
<dbReference type="RefSeq" id="WP_190124427.1">
    <property type="nucleotide sequence ID" value="NZ_BMWG01000012.1"/>
</dbReference>
<dbReference type="Proteomes" id="UP000630936">
    <property type="component" value="Unassembled WGS sequence"/>
</dbReference>
<dbReference type="AlphaFoldDB" id="A0A918QDX0"/>
<proteinExistence type="predicted"/>
<evidence type="ECO:0000256" key="2">
    <source>
        <dbReference type="ARBA" id="ARBA00023125"/>
    </source>
</evidence>
<keyword evidence="7" id="KW-1185">Reference proteome</keyword>
<dbReference type="InterPro" id="IPR000843">
    <property type="entry name" value="HTH_LacI"/>
</dbReference>
<feature type="compositionally biased region" description="Low complexity" evidence="4">
    <location>
        <begin position="363"/>
        <end position="372"/>
    </location>
</feature>
<accession>A0A918QDX0</accession>
<dbReference type="GO" id="GO:0003700">
    <property type="term" value="F:DNA-binding transcription factor activity"/>
    <property type="evidence" value="ECO:0007669"/>
    <property type="project" value="TreeGrafter"/>
</dbReference>
<dbReference type="GO" id="GO:0000976">
    <property type="term" value="F:transcription cis-regulatory region binding"/>
    <property type="evidence" value="ECO:0007669"/>
    <property type="project" value="TreeGrafter"/>
</dbReference>